<dbReference type="EMBL" id="CDGG01000001">
    <property type="protein sequence ID" value="CEI82678.1"/>
    <property type="molecule type" value="Genomic_DNA"/>
</dbReference>
<dbReference type="RefSeq" id="WP_040980361.1">
    <property type="nucleotide sequence ID" value="NZ_CDGG01000001.1"/>
</dbReference>
<dbReference type="InterPro" id="IPR004675">
    <property type="entry name" value="AhpD_core"/>
</dbReference>
<reference evidence="2 3" key="1">
    <citation type="submission" date="2014-11" db="EMBL/GenBank/DDBJ databases">
        <authorList>
            <person name="Urmite Genomes Urmite Genomes"/>
        </authorList>
    </citation>
    <scope>NUCLEOTIDE SEQUENCE [LARGE SCALE GENOMIC DNA]</scope>
    <source>
        <strain evidence="2 3">Oc5</strain>
    </source>
</reference>
<dbReference type="InterPro" id="IPR029032">
    <property type="entry name" value="AhpD-like"/>
</dbReference>
<dbReference type="NCBIfam" id="TIGR00778">
    <property type="entry name" value="ahpD_dom"/>
    <property type="match status" value="1"/>
</dbReference>
<dbReference type="PANTHER" id="PTHR34846">
    <property type="entry name" value="4-CARBOXYMUCONOLACTONE DECARBOXYLASE FAMILY PROTEIN (AFU_ORTHOLOGUE AFUA_6G11590)"/>
    <property type="match status" value="1"/>
</dbReference>
<dbReference type="Gene3D" id="1.20.1290.10">
    <property type="entry name" value="AhpD-like"/>
    <property type="match status" value="1"/>
</dbReference>
<sequence length="147" mass="16827">MERVNVMMEDPQAMETMMGFDKYLEKVSVPRITIDLILIRASQLNGCGFCIDMHTKEARKNGETDQRMLGLSGWKHSTFYTDEERAALQITEELTTLPHQKVSDDAYKELTNYFNHKQIGEIIMAIVAINSWNRFVIAQGIKAPSNI</sequence>
<dbReference type="STRING" id="545501.BN997_02563"/>
<protein>
    <submittedName>
        <fullName evidence="2">Carboxymuconolactone decarboxylase family protein</fullName>
    </submittedName>
</protein>
<dbReference type="InterPro" id="IPR003779">
    <property type="entry name" value="CMD-like"/>
</dbReference>
<dbReference type="Proteomes" id="UP000040453">
    <property type="component" value="Unassembled WGS sequence"/>
</dbReference>
<evidence type="ECO:0000259" key="1">
    <source>
        <dbReference type="Pfam" id="PF02627"/>
    </source>
</evidence>
<organism evidence="2 3">
    <name type="scientific">Oceanobacillus oncorhynchi</name>
    <dbReference type="NCBI Taxonomy" id="545501"/>
    <lineage>
        <taxon>Bacteria</taxon>
        <taxon>Bacillati</taxon>
        <taxon>Bacillota</taxon>
        <taxon>Bacilli</taxon>
        <taxon>Bacillales</taxon>
        <taxon>Bacillaceae</taxon>
        <taxon>Oceanobacillus</taxon>
    </lineage>
</organism>
<dbReference type="AlphaFoldDB" id="A0A0A1MHW4"/>
<dbReference type="PANTHER" id="PTHR34846:SF10">
    <property type="entry name" value="CYTOPLASMIC PROTEIN"/>
    <property type="match status" value="1"/>
</dbReference>
<gene>
    <name evidence="2" type="ORF">BN997_02563</name>
</gene>
<dbReference type="GO" id="GO:0051920">
    <property type="term" value="F:peroxiredoxin activity"/>
    <property type="evidence" value="ECO:0007669"/>
    <property type="project" value="InterPro"/>
</dbReference>
<evidence type="ECO:0000313" key="2">
    <source>
        <dbReference type="EMBL" id="CEI82678.1"/>
    </source>
</evidence>
<feature type="domain" description="Carboxymuconolactone decarboxylase-like" evidence="1">
    <location>
        <begin position="11"/>
        <end position="93"/>
    </location>
</feature>
<name>A0A0A1MHW4_9BACI</name>
<dbReference type="Pfam" id="PF02627">
    <property type="entry name" value="CMD"/>
    <property type="match status" value="1"/>
</dbReference>
<keyword evidence="3" id="KW-1185">Reference proteome</keyword>
<proteinExistence type="predicted"/>
<accession>A0A0A1MHW4</accession>
<evidence type="ECO:0000313" key="3">
    <source>
        <dbReference type="Proteomes" id="UP000040453"/>
    </source>
</evidence>
<dbReference type="SUPFAM" id="SSF69118">
    <property type="entry name" value="AhpD-like"/>
    <property type="match status" value="1"/>
</dbReference>